<evidence type="ECO:0000256" key="6">
    <source>
        <dbReference type="ARBA" id="ARBA00022679"/>
    </source>
</evidence>
<evidence type="ECO:0000256" key="2">
    <source>
        <dbReference type="ARBA" id="ARBA00004993"/>
    </source>
</evidence>
<protein>
    <recommendedName>
        <fullName evidence="5">Enterobactin synthase component D</fullName>
    </recommendedName>
    <alternativeName>
        <fullName evidence="8">4'-phosphopantetheinyl transferase EntD</fullName>
    </alternativeName>
    <alternativeName>
        <fullName evidence="9">Enterochelin synthase D</fullName>
    </alternativeName>
</protein>
<reference evidence="14 15" key="1">
    <citation type="submission" date="2022-04" db="EMBL/GenBank/DDBJ databases">
        <title>Rhizobium coralii sp. nov., isolated from coral Turbinaria peltata.</title>
        <authorList>
            <person name="Sun H."/>
        </authorList>
    </citation>
    <scope>NUCLEOTIDE SEQUENCE [LARGE SCALE GENOMIC DNA]</scope>
    <source>
        <strain evidence="14 15">NTR19</strain>
    </source>
</reference>
<evidence type="ECO:0000256" key="10">
    <source>
        <dbReference type="ARBA" id="ARBA00049176"/>
    </source>
</evidence>
<evidence type="ECO:0000313" key="15">
    <source>
        <dbReference type="Proteomes" id="UP001202827"/>
    </source>
</evidence>
<name>A0ABT0IXI5_9HYPH</name>
<evidence type="ECO:0000256" key="7">
    <source>
        <dbReference type="ARBA" id="ARBA00023191"/>
    </source>
</evidence>
<evidence type="ECO:0000256" key="5">
    <source>
        <dbReference type="ARBA" id="ARBA00019087"/>
    </source>
</evidence>
<evidence type="ECO:0000256" key="8">
    <source>
        <dbReference type="ARBA" id="ARBA00029894"/>
    </source>
</evidence>
<evidence type="ECO:0000256" key="3">
    <source>
        <dbReference type="ARBA" id="ARBA00008342"/>
    </source>
</evidence>
<comment type="similarity">
    <text evidence="3">Belongs to the P-Pant transferase superfamily. EntD family.</text>
</comment>
<dbReference type="InterPro" id="IPR037143">
    <property type="entry name" value="4-PPantetheinyl_Trfase_dom_sf"/>
</dbReference>
<proteinExistence type="inferred from homology"/>
<keyword evidence="6 14" id="KW-0808">Transferase</keyword>
<dbReference type="GO" id="GO:0016740">
    <property type="term" value="F:transferase activity"/>
    <property type="evidence" value="ECO:0007669"/>
    <property type="project" value="UniProtKB-KW"/>
</dbReference>
<dbReference type="Gene3D" id="3.90.470.20">
    <property type="entry name" value="4'-phosphopantetheinyl transferase domain"/>
    <property type="match status" value="1"/>
</dbReference>
<evidence type="ECO:0000256" key="1">
    <source>
        <dbReference type="ARBA" id="ARBA00003937"/>
    </source>
</evidence>
<gene>
    <name evidence="14" type="ORF">M0654_20935</name>
</gene>
<accession>A0ABT0IXI5</accession>
<evidence type="ECO:0000256" key="9">
    <source>
        <dbReference type="ARBA" id="ARBA00031996"/>
    </source>
</evidence>
<sequence length="219" mass="24264">MIGLFHGMFNGAASVAETALAARVAPLFPEEQAAMSRAMKRRQREFVAGRTCARRAMSSLGIASQPIPVGADRAPVWPQGMAGSISHSKTRCAAVVGRHSDGIFALGIDVEEATPLDVYLSEEICSPAERLWLETQPADQRGLLLTAFFSAKECTYKCQYSMSHTFFGFHAIRVEFDLAEERFYSIFETDIPPFRLRDRLDGRLAFREGYIVSSMTIGK</sequence>
<dbReference type="PRINTS" id="PR01399">
    <property type="entry name" value="ENTSNTHTASED"/>
</dbReference>
<comment type="catalytic activity">
    <reaction evidence="10">
        <text>apo-[aryl-carrier protein] + CoA = holo-[aryl-carrier protein] + adenosine 3',5'-bisphosphate + H(+)</text>
        <dbReference type="Rhea" id="RHEA:48404"/>
        <dbReference type="Rhea" id="RHEA-COMP:15903"/>
        <dbReference type="Rhea" id="RHEA-COMP:17557"/>
        <dbReference type="ChEBI" id="CHEBI:15378"/>
        <dbReference type="ChEBI" id="CHEBI:29999"/>
        <dbReference type="ChEBI" id="CHEBI:57287"/>
        <dbReference type="ChEBI" id="CHEBI:58343"/>
        <dbReference type="ChEBI" id="CHEBI:64479"/>
    </reaction>
</comment>
<evidence type="ECO:0000256" key="4">
    <source>
        <dbReference type="ARBA" id="ARBA00011503"/>
    </source>
</evidence>
<feature type="domain" description="4'-phosphopantetheinyl transferase N-terminal" evidence="13">
    <location>
        <begin position="30"/>
        <end position="96"/>
    </location>
</feature>
<dbReference type="InterPro" id="IPR003542">
    <property type="entry name" value="Enbac_synth_compD-like"/>
</dbReference>
<evidence type="ECO:0000259" key="13">
    <source>
        <dbReference type="Pfam" id="PF17837"/>
    </source>
</evidence>
<dbReference type="EMBL" id="JALPRY010000028">
    <property type="protein sequence ID" value="MCK8782446.1"/>
    <property type="molecule type" value="Genomic_DNA"/>
</dbReference>
<dbReference type="PANTHER" id="PTHR38096">
    <property type="entry name" value="ENTEROBACTIN SYNTHASE COMPONENT D"/>
    <property type="match status" value="1"/>
</dbReference>
<comment type="catalytic activity">
    <reaction evidence="11">
        <text>apo-[peptidyl-carrier protein] + CoA = holo-[peptidyl-carrier protein] + adenosine 3',5'-bisphosphate + H(+)</text>
        <dbReference type="Rhea" id="RHEA:46228"/>
        <dbReference type="Rhea" id="RHEA-COMP:11479"/>
        <dbReference type="Rhea" id="RHEA-COMP:11480"/>
        <dbReference type="ChEBI" id="CHEBI:15378"/>
        <dbReference type="ChEBI" id="CHEBI:29999"/>
        <dbReference type="ChEBI" id="CHEBI:57287"/>
        <dbReference type="ChEBI" id="CHEBI:58343"/>
        <dbReference type="ChEBI" id="CHEBI:64479"/>
    </reaction>
</comment>
<dbReference type="InterPro" id="IPR008278">
    <property type="entry name" value="4-PPantetheinyl_Trfase_dom"/>
</dbReference>
<comment type="function">
    <text evidence="1">Involved in the biosynthesis of the siderophore enterobactin (enterochelin), which is a macrocyclic trimeric lactone of N-(2,3-dihydroxybenzoyl)-serine. The serine trilactone serves as a scaffolding for the three catechol functionalities that provide hexadentate coordination for the tightly ligated iron(2+) atoms. Plays an essential role in the assembly of the enterobactin by catalyzing the transfer of the 4'-phosphopantetheine (Ppant) moiety from coenzyme A to the apo-domains of both EntB (ArCP domain) and EntF (PCP domain) to yield their holo-forms which make them competent for the activation of 2,3-dihydroxybenzoate (DHB) and L-serine, respectively.</text>
</comment>
<keyword evidence="15" id="KW-1185">Reference proteome</keyword>
<feature type="domain" description="4'-phosphopantetheinyl transferase" evidence="12">
    <location>
        <begin position="106"/>
        <end position="183"/>
    </location>
</feature>
<evidence type="ECO:0000313" key="14">
    <source>
        <dbReference type="EMBL" id="MCK8782446.1"/>
    </source>
</evidence>
<dbReference type="Pfam" id="PF01648">
    <property type="entry name" value="ACPS"/>
    <property type="match status" value="1"/>
</dbReference>
<dbReference type="RefSeq" id="WP_248684738.1">
    <property type="nucleotide sequence ID" value="NZ_JALPRY010000028.1"/>
</dbReference>
<dbReference type="Proteomes" id="UP001202827">
    <property type="component" value="Unassembled WGS sequence"/>
</dbReference>
<evidence type="ECO:0000256" key="11">
    <source>
        <dbReference type="ARBA" id="ARBA00049191"/>
    </source>
</evidence>
<dbReference type="InterPro" id="IPR041354">
    <property type="entry name" value="4PPT_N"/>
</dbReference>
<comment type="pathway">
    <text evidence="2">Siderophore biosynthesis; enterobactin biosynthesis.</text>
</comment>
<comment type="caution">
    <text evidence="14">The sequence shown here is derived from an EMBL/GenBank/DDBJ whole genome shotgun (WGS) entry which is preliminary data.</text>
</comment>
<evidence type="ECO:0000259" key="12">
    <source>
        <dbReference type="Pfam" id="PF01648"/>
    </source>
</evidence>
<dbReference type="Pfam" id="PF17837">
    <property type="entry name" value="4PPT_N"/>
    <property type="match status" value="1"/>
</dbReference>
<dbReference type="PANTHER" id="PTHR38096:SF1">
    <property type="entry name" value="ENTEROBACTIN SYNTHASE COMPONENT D"/>
    <property type="match status" value="1"/>
</dbReference>
<dbReference type="SUPFAM" id="SSF56214">
    <property type="entry name" value="4'-phosphopantetheinyl transferase"/>
    <property type="match status" value="1"/>
</dbReference>
<keyword evidence="7" id="KW-0259">Enterobactin biosynthesis</keyword>
<comment type="subunit">
    <text evidence="4">EntB, EntD, EntE, and EntF form a multienzyme complex called enterobactin synthase.</text>
</comment>
<organism evidence="14 15">
    <name type="scientific">Neorhizobium turbinariae</name>
    <dbReference type="NCBI Taxonomy" id="2937795"/>
    <lineage>
        <taxon>Bacteria</taxon>
        <taxon>Pseudomonadati</taxon>
        <taxon>Pseudomonadota</taxon>
        <taxon>Alphaproteobacteria</taxon>
        <taxon>Hyphomicrobiales</taxon>
        <taxon>Rhizobiaceae</taxon>
        <taxon>Rhizobium/Agrobacterium group</taxon>
        <taxon>Neorhizobium</taxon>
    </lineage>
</organism>